<organism evidence="9 10">
    <name type="scientific">Leptosia nina</name>
    <dbReference type="NCBI Taxonomy" id="320188"/>
    <lineage>
        <taxon>Eukaryota</taxon>
        <taxon>Metazoa</taxon>
        <taxon>Ecdysozoa</taxon>
        <taxon>Arthropoda</taxon>
        <taxon>Hexapoda</taxon>
        <taxon>Insecta</taxon>
        <taxon>Pterygota</taxon>
        <taxon>Neoptera</taxon>
        <taxon>Endopterygota</taxon>
        <taxon>Lepidoptera</taxon>
        <taxon>Glossata</taxon>
        <taxon>Ditrysia</taxon>
        <taxon>Papilionoidea</taxon>
        <taxon>Pieridae</taxon>
        <taxon>Pierinae</taxon>
        <taxon>Leptosia</taxon>
    </lineage>
</organism>
<dbReference type="InterPro" id="IPR040038">
    <property type="entry name" value="TIPIN/Csm3/Swi3"/>
</dbReference>
<feature type="region of interest" description="Disordered" evidence="7">
    <location>
        <begin position="325"/>
        <end position="365"/>
    </location>
</feature>
<feature type="region of interest" description="Disordered" evidence="7">
    <location>
        <begin position="380"/>
        <end position="432"/>
    </location>
</feature>
<dbReference type="AlphaFoldDB" id="A0AAV1JFW0"/>
<feature type="region of interest" description="Disordered" evidence="7">
    <location>
        <begin position="473"/>
        <end position="498"/>
    </location>
</feature>
<dbReference type="GO" id="GO:0043111">
    <property type="term" value="P:replication fork arrest"/>
    <property type="evidence" value="ECO:0007669"/>
    <property type="project" value="TreeGrafter"/>
</dbReference>
<name>A0AAV1JFW0_9NEOP</name>
<dbReference type="EMBL" id="CAVLEF010000009">
    <property type="protein sequence ID" value="CAK1547820.1"/>
    <property type="molecule type" value="Genomic_DNA"/>
</dbReference>
<evidence type="ECO:0000256" key="6">
    <source>
        <dbReference type="RuleBase" id="RU366049"/>
    </source>
</evidence>
<gene>
    <name evidence="9" type="ORF">LNINA_LOCUS7263</name>
</gene>
<accession>A0AAV1JFW0</accession>
<feature type="compositionally biased region" description="Acidic residues" evidence="7">
    <location>
        <begin position="345"/>
        <end position="358"/>
    </location>
</feature>
<evidence type="ECO:0000256" key="1">
    <source>
        <dbReference type="ARBA" id="ARBA00004123"/>
    </source>
</evidence>
<feature type="domain" description="Chromosome segregation in meiosis protein 3" evidence="8">
    <location>
        <begin position="71"/>
        <end position="151"/>
    </location>
</feature>
<comment type="similarity">
    <text evidence="2 6">Belongs to the CSM3 family.</text>
</comment>
<reference evidence="9 10" key="1">
    <citation type="submission" date="2023-11" db="EMBL/GenBank/DDBJ databases">
        <authorList>
            <person name="Okamura Y."/>
        </authorList>
    </citation>
    <scope>NUCLEOTIDE SEQUENCE [LARGE SCALE GENOMIC DNA]</scope>
</reference>
<evidence type="ECO:0000256" key="3">
    <source>
        <dbReference type="ARBA" id="ARBA00022763"/>
    </source>
</evidence>
<dbReference type="GO" id="GO:0031298">
    <property type="term" value="C:replication fork protection complex"/>
    <property type="evidence" value="ECO:0007669"/>
    <property type="project" value="TreeGrafter"/>
</dbReference>
<keyword evidence="5 6" id="KW-0131">Cell cycle</keyword>
<evidence type="ECO:0000256" key="4">
    <source>
        <dbReference type="ARBA" id="ARBA00023242"/>
    </source>
</evidence>
<dbReference type="GO" id="GO:0006974">
    <property type="term" value="P:DNA damage response"/>
    <property type="evidence" value="ECO:0007669"/>
    <property type="project" value="UniProtKB-KW"/>
</dbReference>
<sequence length="498" mass="57256">MSLLEDIFLRDEENEAHELERVIEGGDYEERAASNSDDNSEKEDEAEEEKRRVDPASNKTKRVVKNPRFVLNPARLTGPRGIQVIPEHFKDFKFKGKGHEKEDLDLVLKKLEHWAYRLYPKFKFEDCLKKIETLGKKRIVMVHLHKIRSDQLNTEEIVVQNDSSDDETQPQQEPDEFDKLLQQQIELARSTPAPKVNKSIEGSSIENRSLIVPKVMSSPSISAEQRERMLRNRQRAEERRLAKLNNSTSANINEVEACKPANHDEIVVGNVKCHTNNQDDKCTINDNNENDTSKTQAIIRSHESNHSDKEPAYVHQDKYDYAEPLDNLHVTESQPKKRRSNVLDSSDDEIEPDVNIDESEPRRSETVNVKVMLHAKKRKNNIVDSSDEENTSYLPVSEASQSNKEKTKISEDRGENDRSTRKDNECDSDRLINNSNQENIDVREVVLENSIIQSTIQGLVENDNNLNLERDQGTREENAGSSNIDENVLMDVDFTDEF</sequence>
<dbReference type="Proteomes" id="UP001497472">
    <property type="component" value="Unassembled WGS sequence"/>
</dbReference>
<feature type="compositionally biased region" description="Polar residues" evidence="7">
    <location>
        <begin position="391"/>
        <end position="402"/>
    </location>
</feature>
<keyword evidence="3 6" id="KW-0227">DNA damage</keyword>
<proteinExistence type="inferred from homology"/>
<dbReference type="GO" id="GO:0000076">
    <property type="term" value="P:DNA replication checkpoint signaling"/>
    <property type="evidence" value="ECO:0007669"/>
    <property type="project" value="UniProtKB-UniRule"/>
</dbReference>
<dbReference type="PANTHER" id="PTHR13220">
    <property type="entry name" value="TIMELESS INTERACTING-RELATED"/>
    <property type="match status" value="1"/>
</dbReference>
<evidence type="ECO:0000313" key="9">
    <source>
        <dbReference type="EMBL" id="CAK1547820.1"/>
    </source>
</evidence>
<keyword evidence="10" id="KW-1185">Reference proteome</keyword>
<dbReference type="PANTHER" id="PTHR13220:SF11">
    <property type="entry name" value="TIMELESS-INTERACTING PROTEIN"/>
    <property type="match status" value="1"/>
</dbReference>
<comment type="caution">
    <text evidence="9">The sequence shown here is derived from an EMBL/GenBank/DDBJ whole genome shotgun (WGS) entry which is preliminary data.</text>
</comment>
<evidence type="ECO:0000256" key="5">
    <source>
        <dbReference type="ARBA" id="ARBA00023306"/>
    </source>
</evidence>
<comment type="function">
    <text evidence="6">Plays an important role in the control of DNA replication and the maintenance of replication fork stability.</text>
</comment>
<dbReference type="GO" id="GO:0031297">
    <property type="term" value="P:replication fork processing"/>
    <property type="evidence" value="ECO:0007669"/>
    <property type="project" value="UniProtKB-UniRule"/>
</dbReference>
<dbReference type="InterPro" id="IPR012923">
    <property type="entry name" value="Csm3"/>
</dbReference>
<evidence type="ECO:0000256" key="7">
    <source>
        <dbReference type="SAM" id="MobiDB-lite"/>
    </source>
</evidence>
<feature type="compositionally biased region" description="Basic and acidic residues" evidence="7">
    <location>
        <begin position="403"/>
        <end position="430"/>
    </location>
</feature>
<dbReference type="Pfam" id="PF07962">
    <property type="entry name" value="Swi3"/>
    <property type="match status" value="1"/>
</dbReference>
<dbReference type="GO" id="GO:0003677">
    <property type="term" value="F:DNA binding"/>
    <property type="evidence" value="ECO:0007669"/>
    <property type="project" value="TreeGrafter"/>
</dbReference>
<comment type="subcellular location">
    <subcellularLocation>
        <location evidence="1 6">Nucleus</location>
    </subcellularLocation>
</comment>
<keyword evidence="4 6" id="KW-0539">Nucleus</keyword>
<evidence type="ECO:0000259" key="8">
    <source>
        <dbReference type="Pfam" id="PF07962"/>
    </source>
</evidence>
<feature type="compositionally biased region" description="Acidic residues" evidence="7">
    <location>
        <begin position="38"/>
        <end position="47"/>
    </location>
</feature>
<protein>
    <recommendedName>
        <fullName evidence="6">TIMELESS-interacting protein</fullName>
    </recommendedName>
</protein>
<evidence type="ECO:0000313" key="10">
    <source>
        <dbReference type="Proteomes" id="UP001497472"/>
    </source>
</evidence>
<feature type="compositionally biased region" description="Basic and acidic residues" evidence="7">
    <location>
        <begin position="19"/>
        <end position="32"/>
    </location>
</feature>
<evidence type="ECO:0000256" key="2">
    <source>
        <dbReference type="ARBA" id="ARBA00006075"/>
    </source>
</evidence>
<feature type="region of interest" description="Disordered" evidence="7">
    <location>
        <begin position="19"/>
        <end position="60"/>
    </location>
</feature>